<evidence type="ECO:0000256" key="2">
    <source>
        <dbReference type="SAM" id="Phobius"/>
    </source>
</evidence>
<reference evidence="3 4" key="1">
    <citation type="journal article" date="2018" name="PLoS Genet.">
        <title>Population sequencing reveals clonal diversity and ancestral inbreeding in the grapevine cultivar Chardonnay.</title>
        <authorList>
            <person name="Roach M.J."/>
            <person name="Johnson D.L."/>
            <person name="Bohlmann J."/>
            <person name="van Vuuren H.J."/>
            <person name="Jones S.J."/>
            <person name="Pretorius I.S."/>
            <person name="Schmidt S.A."/>
            <person name="Borneman A.R."/>
        </authorList>
    </citation>
    <scope>NUCLEOTIDE SEQUENCE [LARGE SCALE GENOMIC DNA]</scope>
    <source>
        <strain evidence="4">cv. Chardonnay</strain>
        <tissue evidence="3">Leaf</tissue>
    </source>
</reference>
<dbReference type="Proteomes" id="UP000288805">
    <property type="component" value="Unassembled WGS sequence"/>
</dbReference>
<dbReference type="PANTHER" id="PTHR47935:SF1">
    <property type="entry name" value="PENTATRICOPEPTIDE REPEAT-CONTAINING PROTEIN MRL1, CHLOROPLASTIC"/>
    <property type="match status" value="1"/>
</dbReference>
<gene>
    <name evidence="3" type="primary">MRL1_1</name>
    <name evidence="3" type="ORF">CK203_104657</name>
</gene>
<dbReference type="NCBIfam" id="TIGR00756">
    <property type="entry name" value="PPR"/>
    <property type="match status" value="1"/>
</dbReference>
<evidence type="ECO:0000256" key="1">
    <source>
        <dbReference type="ARBA" id="ARBA00022737"/>
    </source>
</evidence>
<keyword evidence="1" id="KW-0677">Repeat</keyword>
<comment type="caution">
    <text evidence="3">The sequence shown here is derived from an EMBL/GenBank/DDBJ whole genome shotgun (WGS) entry which is preliminary data.</text>
</comment>
<dbReference type="Pfam" id="PF13041">
    <property type="entry name" value="PPR_2"/>
    <property type="match status" value="1"/>
</dbReference>
<sequence>MSSSTTGEGEQLEKAMEVLSDMKRVGLCPNTITYSILLVASEKKDDIDVGLMILSQARKDSVALILLCADAWLVSSIGFAFQ</sequence>
<keyword evidence="2" id="KW-0472">Membrane</keyword>
<dbReference type="InterPro" id="IPR011990">
    <property type="entry name" value="TPR-like_helical_dom_sf"/>
</dbReference>
<dbReference type="InterPro" id="IPR002885">
    <property type="entry name" value="PPR_rpt"/>
</dbReference>
<evidence type="ECO:0000313" key="4">
    <source>
        <dbReference type="Proteomes" id="UP000288805"/>
    </source>
</evidence>
<proteinExistence type="predicted"/>
<dbReference type="EMBL" id="QGNW01001567">
    <property type="protein sequence ID" value="RVW36670.1"/>
    <property type="molecule type" value="Genomic_DNA"/>
</dbReference>
<name>A0A438DMJ0_VITVI</name>
<evidence type="ECO:0000313" key="3">
    <source>
        <dbReference type="EMBL" id="RVW36670.1"/>
    </source>
</evidence>
<protein>
    <submittedName>
        <fullName evidence="3">Pentatricopeptide repeat-containing protein MRL1, chloroplastic</fullName>
    </submittedName>
</protein>
<dbReference type="PANTHER" id="PTHR47935">
    <property type="entry name" value="PENTATRICOPEPTIDE REPEAT-CONTAINING PROTEIN MRL1, CHLOROPLASTIC"/>
    <property type="match status" value="1"/>
</dbReference>
<keyword evidence="2" id="KW-1133">Transmembrane helix</keyword>
<keyword evidence="2" id="KW-0812">Transmembrane</keyword>
<dbReference type="AlphaFoldDB" id="A0A438DMJ0"/>
<feature type="transmembrane region" description="Helical" evidence="2">
    <location>
        <begin position="62"/>
        <end position="81"/>
    </location>
</feature>
<organism evidence="3 4">
    <name type="scientific">Vitis vinifera</name>
    <name type="common">Grape</name>
    <dbReference type="NCBI Taxonomy" id="29760"/>
    <lineage>
        <taxon>Eukaryota</taxon>
        <taxon>Viridiplantae</taxon>
        <taxon>Streptophyta</taxon>
        <taxon>Embryophyta</taxon>
        <taxon>Tracheophyta</taxon>
        <taxon>Spermatophyta</taxon>
        <taxon>Magnoliopsida</taxon>
        <taxon>eudicotyledons</taxon>
        <taxon>Gunneridae</taxon>
        <taxon>Pentapetalae</taxon>
        <taxon>rosids</taxon>
        <taxon>Vitales</taxon>
        <taxon>Vitaceae</taxon>
        <taxon>Viteae</taxon>
        <taxon>Vitis</taxon>
    </lineage>
</organism>
<dbReference type="InterPro" id="IPR053303">
    <property type="entry name" value="Chloroplast_PPR"/>
</dbReference>
<dbReference type="Gene3D" id="1.25.40.10">
    <property type="entry name" value="Tetratricopeptide repeat domain"/>
    <property type="match status" value="1"/>
</dbReference>
<accession>A0A438DMJ0</accession>